<reference evidence="1" key="1">
    <citation type="submission" date="2014-09" db="EMBL/GenBank/DDBJ databases">
        <authorList>
            <person name="Magalhaes I.L.F."/>
            <person name="Oliveira U."/>
            <person name="Santos F.R."/>
            <person name="Vidigal T.H.D.A."/>
            <person name="Brescovit A.D."/>
            <person name="Santos A.J."/>
        </authorList>
    </citation>
    <scope>NUCLEOTIDE SEQUENCE</scope>
    <source>
        <tissue evidence="1">Shoot tissue taken approximately 20 cm above the soil surface</tissue>
    </source>
</reference>
<name>A0A0A9GRI4_ARUDO</name>
<organism evidence="1">
    <name type="scientific">Arundo donax</name>
    <name type="common">Giant reed</name>
    <name type="synonym">Donax arundinaceus</name>
    <dbReference type="NCBI Taxonomy" id="35708"/>
    <lineage>
        <taxon>Eukaryota</taxon>
        <taxon>Viridiplantae</taxon>
        <taxon>Streptophyta</taxon>
        <taxon>Embryophyta</taxon>
        <taxon>Tracheophyta</taxon>
        <taxon>Spermatophyta</taxon>
        <taxon>Magnoliopsida</taxon>
        <taxon>Liliopsida</taxon>
        <taxon>Poales</taxon>
        <taxon>Poaceae</taxon>
        <taxon>PACMAD clade</taxon>
        <taxon>Arundinoideae</taxon>
        <taxon>Arundineae</taxon>
        <taxon>Arundo</taxon>
    </lineage>
</organism>
<accession>A0A0A9GRI4</accession>
<dbReference type="EMBL" id="GBRH01174588">
    <property type="protein sequence ID" value="JAE23308.1"/>
    <property type="molecule type" value="Transcribed_RNA"/>
</dbReference>
<reference evidence="1" key="2">
    <citation type="journal article" date="2015" name="Data Brief">
        <title>Shoot transcriptome of the giant reed, Arundo donax.</title>
        <authorList>
            <person name="Barrero R.A."/>
            <person name="Guerrero F.D."/>
            <person name="Moolhuijzen P."/>
            <person name="Goolsby J.A."/>
            <person name="Tidwell J."/>
            <person name="Bellgard S.E."/>
            <person name="Bellgard M.I."/>
        </authorList>
    </citation>
    <scope>NUCLEOTIDE SEQUENCE</scope>
    <source>
        <tissue evidence="1">Shoot tissue taken approximately 20 cm above the soil surface</tissue>
    </source>
</reference>
<proteinExistence type="predicted"/>
<sequence length="22" mass="2761">MRERERDVTLFVLITERQESPR</sequence>
<dbReference type="AlphaFoldDB" id="A0A0A9GRI4"/>
<evidence type="ECO:0000313" key="1">
    <source>
        <dbReference type="EMBL" id="JAE23308.1"/>
    </source>
</evidence>
<protein>
    <submittedName>
        <fullName evidence="1">Uncharacterized protein</fullName>
    </submittedName>
</protein>